<protein>
    <submittedName>
        <fullName evidence="1">Uncharacterized protein</fullName>
    </submittedName>
</protein>
<dbReference type="Proteomes" id="UP001603857">
    <property type="component" value="Unassembled WGS sequence"/>
</dbReference>
<comment type="caution">
    <text evidence="1">The sequence shown here is derived from an EMBL/GenBank/DDBJ whole genome shotgun (WGS) entry which is preliminary data.</text>
</comment>
<dbReference type="EMBL" id="JBGMDY010000005">
    <property type="protein sequence ID" value="KAL2334403.1"/>
    <property type="molecule type" value="Genomic_DNA"/>
</dbReference>
<reference evidence="1 2" key="1">
    <citation type="submission" date="2024-08" db="EMBL/GenBank/DDBJ databases">
        <title>Insights into the chromosomal genome structure of Flemingia macrophylla.</title>
        <authorList>
            <person name="Ding Y."/>
            <person name="Zhao Y."/>
            <person name="Bi W."/>
            <person name="Wu M."/>
            <person name="Zhao G."/>
            <person name="Gong Y."/>
            <person name="Li W."/>
            <person name="Zhang P."/>
        </authorList>
    </citation>
    <scope>NUCLEOTIDE SEQUENCE [LARGE SCALE GENOMIC DNA]</scope>
    <source>
        <strain evidence="1">DYQJB</strain>
        <tissue evidence="1">Leaf</tissue>
    </source>
</reference>
<proteinExistence type="predicted"/>
<organism evidence="1 2">
    <name type="scientific">Flemingia macrophylla</name>
    <dbReference type="NCBI Taxonomy" id="520843"/>
    <lineage>
        <taxon>Eukaryota</taxon>
        <taxon>Viridiplantae</taxon>
        <taxon>Streptophyta</taxon>
        <taxon>Embryophyta</taxon>
        <taxon>Tracheophyta</taxon>
        <taxon>Spermatophyta</taxon>
        <taxon>Magnoliopsida</taxon>
        <taxon>eudicotyledons</taxon>
        <taxon>Gunneridae</taxon>
        <taxon>Pentapetalae</taxon>
        <taxon>rosids</taxon>
        <taxon>fabids</taxon>
        <taxon>Fabales</taxon>
        <taxon>Fabaceae</taxon>
        <taxon>Papilionoideae</taxon>
        <taxon>50 kb inversion clade</taxon>
        <taxon>NPAAA clade</taxon>
        <taxon>indigoferoid/millettioid clade</taxon>
        <taxon>Phaseoleae</taxon>
        <taxon>Flemingia</taxon>
    </lineage>
</organism>
<gene>
    <name evidence="1" type="ORF">Fmac_015616</name>
</gene>
<keyword evidence="2" id="KW-1185">Reference proteome</keyword>
<accession>A0ABD1MF28</accession>
<dbReference type="AlphaFoldDB" id="A0ABD1MF28"/>
<evidence type="ECO:0000313" key="2">
    <source>
        <dbReference type="Proteomes" id="UP001603857"/>
    </source>
</evidence>
<sequence length="98" mass="11087">MVRDPQELTKVPADQTKAGLTDRIRDGLTSQGRFNFSSPNIVLIIKYPQNAQFIMLSIIVFFRVKQGLVLNKAYMAASNRKGWLDLPIKKDLEGSLHI</sequence>
<evidence type="ECO:0000313" key="1">
    <source>
        <dbReference type="EMBL" id="KAL2334403.1"/>
    </source>
</evidence>
<name>A0ABD1MF28_9FABA</name>